<evidence type="ECO:0000313" key="1">
    <source>
        <dbReference type="EMBL" id="NDL38242.1"/>
    </source>
</evidence>
<dbReference type="EMBL" id="WSFA01000009">
    <property type="protein sequence ID" value="NDL38242.1"/>
    <property type="molecule type" value="Genomic_DNA"/>
</dbReference>
<comment type="caution">
    <text evidence="1">The sequence shown here is derived from an EMBL/GenBank/DDBJ whole genome shotgun (WGS) entry which is preliminary data.</text>
</comment>
<protein>
    <submittedName>
        <fullName evidence="1">2OG-Fe(II) oxygenase</fullName>
    </submittedName>
</protein>
<sequence length="273" mass="31092">MVFMKNKIIVSDSLQEHHLTKLFNDEVLAIHIKKYVDISLADKLSDFFLSHENLECHPHDLKKGDEVVLVDYGVDRIGPSYNTTFGKSKDSDSYKKYFENALPAIRNVRNFCAPMLAPFDKFRLELDEVWSAGASIANFEGKKMHAGIARVMNRPERSFMVEKQPHFDGLQQQSVNLLGQFSVNIYIKMPATGGELELWDVPEIPITELIEDNAENDWRGTLPPSVLIKPEQGDLIIINTRKPHAIRSFPEGGRISLQSFIGLSLNKHLMLWN</sequence>
<organism evidence="1 2">
    <name type="scientific">Photorhabdus laumondii subsp. laumondii</name>
    <name type="common">Photorhabdus luminescens subsp. laumondii</name>
    <dbReference type="NCBI Taxonomy" id="141679"/>
    <lineage>
        <taxon>Bacteria</taxon>
        <taxon>Pseudomonadati</taxon>
        <taxon>Pseudomonadota</taxon>
        <taxon>Gammaproteobacteria</taxon>
        <taxon>Enterobacterales</taxon>
        <taxon>Morganellaceae</taxon>
        <taxon>Photorhabdus</taxon>
    </lineage>
</organism>
<dbReference type="AlphaFoldDB" id="A0A6L9JPK6"/>
<gene>
    <name evidence="1" type="ORF">GPY51_05475</name>
</gene>
<dbReference type="Gene3D" id="2.60.120.620">
    <property type="entry name" value="q2cbj1_9rhob like domain"/>
    <property type="match status" value="1"/>
</dbReference>
<reference evidence="1 2" key="1">
    <citation type="submission" date="2019-12" db="EMBL/GenBank/DDBJ databases">
        <title>Engineering Photorhabdus to improve their lethality against agricultural pests.</title>
        <authorList>
            <person name="Machado R.A.R."/>
        </authorList>
    </citation>
    <scope>NUCLEOTIDE SEQUENCE [LARGE SCALE GENOMIC DNA]</scope>
    <source>
        <strain evidence="1 2">EN01</strain>
    </source>
</reference>
<dbReference type="PIRSF" id="PIRSF030125">
    <property type="entry name" value="UCP030125"/>
    <property type="match status" value="1"/>
</dbReference>
<evidence type="ECO:0000313" key="2">
    <source>
        <dbReference type="Proteomes" id="UP000479300"/>
    </source>
</evidence>
<proteinExistence type="predicted"/>
<dbReference type="Proteomes" id="UP000479300">
    <property type="component" value="Unassembled WGS sequence"/>
</dbReference>
<name>A0A6L9JPK6_PHOLM</name>
<accession>A0A6L9JPK6</accession>
<dbReference type="InterPro" id="IPR016946">
    <property type="entry name" value="UCP030125"/>
</dbReference>